<dbReference type="InterPro" id="IPR051043">
    <property type="entry name" value="Sulfatase_Mod_Factor_Kinase"/>
</dbReference>
<evidence type="ECO:0000313" key="3">
    <source>
        <dbReference type="Proteomes" id="UP001500827"/>
    </source>
</evidence>
<feature type="domain" description="Sulfatase-modifying factor enzyme-like" evidence="1">
    <location>
        <begin position="41"/>
        <end position="320"/>
    </location>
</feature>
<dbReference type="InterPro" id="IPR016187">
    <property type="entry name" value="CTDL_fold"/>
</dbReference>
<dbReference type="PANTHER" id="PTHR23150">
    <property type="entry name" value="SULFATASE MODIFYING FACTOR 1, 2"/>
    <property type="match status" value="1"/>
</dbReference>
<dbReference type="Proteomes" id="UP001500827">
    <property type="component" value="Unassembled WGS sequence"/>
</dbReference>
<dbReference type="Gene3D" id="3.90.1580.10">
    <property type="entry name" value="paralog of FGE (formylglycine-generating enzyme)"/>
    <property type="match status" value="1"/>
</dbReference>
<sequence>MQSNAPRHMQLLAAILSTVVAPTEAATVRKVAASVKDCAHCPEMVPIPAGRFSMGTADEDPMHDALEGPRHAVTVRRFLAGKYDVTRQEWAYFVRSTRRPVDKGCQWTGKTGPEGEKSASWDDLGFEQTDRDPVVCVTWRDAKDYADWLSRKTGKRYRLLSEAEWEYAARAGTTTAYFWGSGSSHEHANHGTEECCGGLASGRDRWIKTSPGNAFEPNGFGLFDMSGNVLQWVEDCFSPTYSGLPTNGAPFQTARAIVATGDLKELSGTSTCDYRVVRGGDWGDQARWIRTASRSFAPPPGPGPNLSAYRSGGVGFRVARDWR</sequence>
<proteinExistence type="predicted"/>
<dbReference type="InterPro" id="IPR042095">
    <property type="entry name" value="SUMF_sf"/>
</dbReference>
<name>A0ABP7LNN8_9SPHN</name>
<evidence type="ECO:0000259" key="1">
    <source>
        <dbReference type="Pfam" id="PF03781"/>
    </source>
</evidence>
<dbReference type="EMBL" id="BAABBM010000001">
    <property type="protein sequence ID" value="GAA3903907.1"/>
    <property type="molecule type" value="Genomic_DNA"/>
</dbReference>
<dbReference type="SUPFAM" id="SSF56436">
    <property type="entry name" value="C-type lectin-like"/>
    <property type="match status" value="1"/>
</dbReference>
<reference evidence="3" key="1">
    <citation type="journal article" date="2019" name="Int. J. Syst. Evol. Microbiol.">
        <title>The Global Catalogue of Microorganisms (GCM) 10K type strain sequencing project: providing services to taxonomists for standard genome sequencing and annotation.</title>
        <authorList>
            <consortium name="The Broad Institute Genomics Platform"/>
            <consortium name="The Broad Institute Genome Sequencing Center for Infectious Disease"/>
            <person name="Wu L."/>
            <person name="Ma J."/>
        </authorList>
    </citation>
    <scope>NUCLEOTIDE SEQUENCE [LARGE SCALE GENOMIC DNA]</scope>
    <source>
        <strain evidence="3">JCM 17543</strain>
    </source>
</reference>
<gene>
    <name evidence="2" type="ORF">GCM10022276_23190</name>
</gene>
<comment type="caution">
    <text evidence="2">The sequence shown here is derived from an EMBL/GenBank/DDBJ whole genome shotgun (WGS) entry which is preliminary data.</text>
</comment>
<organism evidence="2 3">
    <name type="scientific">Sphingomonas limnosediminicola</name>
    <dbReference type="NCBI Taxonomy" id="940133"/>
    <lineage>
        <taxon>Bacteria</taxon>
        <taxon>Pseudomonadati</taxon>
        <taxon>Pseudomonadota</taxon>
        <taxon>Alphaproteobacteria</taxon>
        <taxon>Sphingomonadales</taxon>
        <taxon>Sphingomonadaceae</taxon>
        <taxon>Sphingomonas</taxon>
    </lineage>
</organism>
<dbReference type="InterPro" id="IPR005532">
    <property type="entry name" value="SUMF_dom"/>
</dbReference>
<accession>A0ABP7LNN8</accession>
<keyword evidence="3" id="KW-1185">Reference proteome</keyword>
<dbReference type="PANTHER" id="PTHR23150:SF35">
    <property type="entry name" value="BLL6746 PROTEIN"/>
    <property type="match status" value="1"/>
</dbReference>
<dbReference type="Pfam" id="PF03781">
    <property type="entry name" value="FGE-sulfatase"/>
    <property type="match status" value="1"/>
</dbReference>
<protein>
    <submittedName>
        <fullName evidence="2">Formylglycine-generating enzyme family protein</fullName>
    </submittedName>
</protein>
<evidence type="ECO:0000313" key="2">
    <source>
        <dbReference type="EMBL" id="GAA3903907.1"/>
    </source>
</evidence>